<dbReference type="PANTHER" id="PTHR34761">
    <property type="entry name" value="NUCLEOLUS AND NEURAL PROGENITOR PROTEIN"/>
    <property type="match status" value="1"/>
</dbReference>
<feature type="region of interest" description="Disordered" evidence="1">
    <location>
        <begin position="344"/>
        <end position="484"/>
    </location>
</feature>
<dbReference type="GO" id="GO:0005634">
    <property type="term" value="C:nucleus"/>
    <property type="evidence" value="ECO:0007669"/>
    <property type="project" value="TreeGrafter"/>
</dbReference>
<gene>
    <name evidence="4" type="primary">LOC109482777</name>
</gene>
<dbReference type="InterPro" id="IPR027951">
    <property type="entry name" value="Nepro_N"/>
</dbReference>
<protein>
    <submittedName>
        <fullName evidence="4">Uncharacterized protein LOC109482777</fullName>
    </submittedName>
</protein>
<evidence type="ECO:0000259" key="2">
    <source>
        <dbReference type="Pfam" id="PF14780"/>
    </source>
</evidence>
<dbReference type="GO" id="GO:0045747">
    <property type="term" value="P:positive regulation of Notch signaling pathway"/>
    <property type="evidence" value="ECO:0007669"/>
    <property type="project" value="TreeGrafter"/>
</dbReference>
<reference evidence="4" key="1">
    <citation type="submission" date="2025-08" db="UniProtKB">
        <authorList>
            <consortium name="RefSeq"/>
        </authorList>
    </citation>
    <scope>IDENTIFICATION</scope>
    <source>
        <tissue evidence="4">Gonad</tissue>
    </source>
</reference>
<dbReference type="Proteomes" id="UP000515135">
    <property type="component" value="Unplaced"/>
</dbReference>
<dbReference type="AlphaFoldDB" id="A0A6P4ZIY2"/>
<feature type="compositionally biased region" description="Basic and acidic residues" evidence="1">
    <location>
        <begin position="349"/>
        <end position="364"/>
    </location>
</feature>
<feature type="compositionally biased region" description="Basic and acidic residues" evidence="1">
    <location>
        <begin position="470"/>
        <end position="484"/>
    </location>
</feature>
<dbReference type="PANTHER" id="PTHR34761:SF1">
    <property type="entry name" value="NUCLEOLUS AND NEURAL PROGENITOR PROTEIN"/>
    <property type="match status" value="1"/>
</dbReference>
<evidence type="ECO:0000313" key="3">
    <source>
        <dbReference type="Proteomes" id="UP000515135"/>
    </source>
</evidence>
<dbReference type="RefSeq" id="XP_019641175.1">
    <property type="nucleotide sequence ID" value="XM_019785616.1"/>
</dbReference>
<name>A0A6P4ZIY2_BRABE</name>
<dbReference type="OrthoDB" id="9899341at2759"/>
<evidence type="ECO:0000313" key="4">
    <source>
        <dbReference type="RefSeq" id="XP_019641175.1"/>
    </source>
</evidence>
<evidence type="ECO:0000256" key="1">
    <source>
        <dbReference type="SAM" id="MobiDB-lite"/>
    </source>
</evidence>
<dbReference type="KEGG" id="bbel:109482777"/>
<dbReference type="GeneID" id="109482777"/>
<organism evidence="3 4">
    <name type="scientific">Branchiostoma belcheri</name>
    <name type="common">Amphioxus</name>
    <dbReference type="NCBI Taxonomy" id="7741"/>
    <lineage>
        <taxon>Eukaryota</taxon>
        <taxon>Metazoa</taxon>
        <taxon>Chordata</taxon>
        <taxon>Cephalochordata</taxon>
        <taxon>Leptocardii</taxon>
        <taxon>Amphioxiformes</taxon>
        <taxon>Branchiostomatidae</taxon>
        <taxon>Branchiostoma</taxon>
    </lineage>
</organism>
<dbReference type="Pfam" id="PF14780">
    <property type="entry name" value="NEPRO_N"/>
    <property type="match status" value="1"/>
</dbReference>
<proteinExistence type="predicted"/>
<accession>A0A6P4ZIY2</accession>
<feature type="domain" description="Nucleolus and neural progenitor protein-like N-terminal" evidence="2">
    <location>
        <begin position="7"/>
        <end position="193"/>
    </location>
</feature>
<sequence>MAERFFWNDVESLQCPPISRCPFSGDKGSVSVLTDQVVSMEMFLLKDPYLKFEESVLTRVLYKLSASLRRNKHYQYLKMIEKSLRKLSRLDLVTAFSHVTRCFPSSKDDSTGGAAVLLPSRQLLEFLLVKLLGAAEITSQTVSLCAEAFILTAQQITKSLFLAANCTLLSITSRLWALLKGFQEKLQQWYSFLRPWVDKLQGTQVQWLPGGVKLPLDLEEWIVPEEDTTQQQSRMQTSLNSVSPGTLGFLDHLFTSLVPSPDDGDHDASLSVHATATEKTVSVKKRKIPPVAQSTPVYNSPFLHPGEGLPDNLDMDLGEPVWSDISSIRNRLSSHVQGDIVVQPTKLTFGEDRREGDSHAESSKSARKRKRQQSNKQAETENLEDVTHPAKRRKEDRDTKKDETKETVQNLAKGKKRKAKSGNVQETQCEKSKSQPMEVENTQKETTLHLPVEEDTPSETRRKKKMKAKVTKEDKGDSHKPLYKPDEFRTQSFERKHLHKDVENPVVVSIGKGKEWMLNASTCSTFKELYQCCQLIGEKVQEDTAAEAKLQKLTSKIKRCAKMESKGKNVKFDLKFLKSKVLTLTSVGRLEQCTLIQWSEKEDRSLQATDFESLKERQDTTCTFNTITCTESARGTPTILSPENISPVVDKKPKQVTPKLLSDMKQDATVKEKKKSAVKNRVKKNKKSETNSFAKDDILLKKRKACSLNDTDEIDDIFRGLD</sequence>
<feature type="compositionally biased region" description="Basic and acidic residues" evidence="1">
    <location>
        <begin position="385"/>
        <end position="406"/>
    </location>
</feature>
<keyword evidence="3" id="KW-1185">Reference proteome</keyword>
<dbReference type="InterPro" id="IPR052835">
    <property type="entry name" value="Nepro"/>
</dbReference>